<dbReference type="Pfam" id="PF00753">
    <property type="entry name" value="Lactamase_B"/>
    <property type="match status" value="1"/>
</dbReference>
<proteinExistence type="predicted"/>
<gene>
    <name evidence="7" type="ORF">ELS17_01835</name>
</gene>
<accession>A0A482Y5X8</accession>
<dbReference type="SUPFAM" id="SSF56281">
    <property type="entry name" value="Metallo-hydrolase/oxidoreductase"/>
    <property type="match status" value="1"/>
</dbReference>
<dbReference type="PANTHER" id="PTHR46233">
    <property type="entry name" value="HYDROXYACYLGLUTATHIONE HYDROLASE GLOC"/>
    <property type="match status" value="1"/>
</dbReference>
<organism evidence="7 8">
    <name type="scientific">Natrinema altunense</name>
    <dbReference type="NCBI Taxonomy" id="222984"/>
    <lineage>
        <taxon>Archaea</taxon>
        <taxon>Methanobacteriati</taxon>
        <taxon>Methanobacteriota</taxon>
        <taxon>Stenosarchaea group</taxon>
        <taxon>Halobacteria</taxon>
        <taxon>Halobacteriales</taxon>
        <taxon>Natrialbaceae</taxon>
        <taxon>Natrinema</taxon>
    </lineage>
</organism>
<dbReference type="SMART" id="SM00849">
    <property type="entry name" value="Lactamase_B"/>
    <property type="match status" value="1"/>
</dbReference>
<dbReference type="EMBL" id="SHMR01000001">
    <property type="protein sequence ID" value="RZH68237.1"/>
    <property type="molecule type" value="Genomic_DNA"/>
</dbReference>
<evidence type="ECO:0000256" key="5">
    <source>
        <dbReference type="SAM" id="MobiDB-lite"/>
    </source>
</evidence>
<dbReference type="RefSeq" id="WP_130169295.1">
    <property type="nucleotide sequence ID" value="NZ_SHMR01000001.1"/>
</dbReference>
<name>A0A482Y5X8_9EURY</name>
<dbReference type="InterPro" id="IPR051453">
    <property type="entry name" value="MBL_Glyoxalase_II"/>
</dbReference>
<dbReference type="GO" id="GO:0016787">
    <property type="term" value="F:hydrolase activity"/>
    <property type="evidence" value="ECO:0007669"/>
    <property type="project" value="UniProtKB-KW"/>
</dbReference>
<keyword evidence="3 7" id="KW-0378">Hydrolase</keyword>
<dbReference type="InterPro" id="IPR036866">
    <property type="entry name" value="RibonucZ/Hydroxyglut_hydro"/>
</dbReference>
<dbReference type="CDD" id="cd06262">
    <property type="entry name" value="metallo-hydrolase-like_MBL-fold"/>
    <property type="match status" value="1"/>
</dbReference>
<protein>
    <submittedName>
        <fullName evidence="7">MBL fold metallo-hydrolase</fullName>
    </submittedName>
</protein>
<dbReference type="STRING" id="222984.GCA_000731985_01827"/>
<comment type="caution">
    <text evidence="7">The sequence shown here is derived from an EMBL/GenBank/DDBJ whole genome shotgun (WGS) entry which is preliminary data.</text>
</comment>
<evidence type="ECO:0000259" key="6">
    <source>
        <dbReference type="SMART" id="SM00849"/>
    </source>
</evidence>
<evidence type="ECO:0000313" key="7">
    <source>
        <dbReference type="EMBL" id="RZH68237.1"/>
    </source>
</evidence>
<dbReference type="InterPro" id="IPR001279">
    <property type="entry name" value="Metallo-B-lactamas"/>
</dbReference>
<evidence type="ECO:0000313" key="8">
    <source>
        <dbReference type="Proteomes" id="UP000292704"/>
    </source>
</evidence>
<feature type="region of interest" description="Disordered" evidence="5">
    <location>
        <begin position="160"/>
        <end position="214"/>
    </location>
</feature>
<dbReference type="Gene3D" id="3.60.15.10">
    <property type="entry name" value="Ribonuclease Z/Hydroxyacylglutathione hydrolase-like"/>
    <property type="match status" value="1"/>
</dbReference>
<reference evidence="7 8" key="1">
    <citation type="submission" date="2019-02" db="EMBL/GenBank/DDBJ databases">
        <title>Genome analysis provides insights into bioremediation potentialities and Haloocin production by Natrinema altunense strain 4.1R isolated from Chott Douz in Tunisian desert.</title>
        <authorList>
            <person name="Najjari A."/>
            <person name="Youssef N."/>
            <person name="Ben Dhia O."/>
            <person name="Ferjani R."/>
            <person name="El Hidri D."/>
            <person name="Ouzari H.I."/>
            <person name="Cherif A."/>
        </authorList>
    </citation>
    <scope>NUCLEOTIDE SEQUENCE [LARGE SCALE GENOMIC DNA]</scope>
    <source>
        <strain evidence="7 8">4.1R</strain>
    </source>
</reference>
<dbReference type="GO" id="GO:0046872">
    <property type="term" value="F:metal ion binding"/>
    <property type="evidence" value="ECO:0007669"/>
    <property type="project" value="UniProtKB-KW"/>
</dbReference>
<keyword evidence="2" id="KW-0479">Metal-binding</keyword>
<sequence length="238" mass="26049">MEVHHVTEAAETFTCNAFLAVGDRTTLVDAGAMDGIVDEIRTHTDELEAVVMTHQHGDHVAQLETVRDAFDPDVYAYDDHPARTHAIDDGDTVRIGDEDFEVVYTPGHADDHVSFVSESALFSGDVVVHDDGAFDYGSFGRTDRAGQSRERLIESIRDLLERMPDGGSYEERSPSARSNGHSPRDAAASTASGADRNRSAGVEHMYPGHGGVFHGDVRDVVQTALERAENREPKYPDQ</sequence>
<keyword evidence="4" id="KW-0862">Zinc</keyword>
<dbReference type="PANTHER" id="PTHR46233:SF3">
    <property type="entry name" value="HYDROXYACYLGLUTATHIONE HYDROLASE GLOC"/>
    <property type="match status" value="1"/>
</dbReference>
<evidence type="ECO:0000256" key="4">
    <source>
        <dbReference type="ARBA" id="ARBA00022833"/>
    </source>
</evidence>
<comment type="cofactor">
    <cofactor evidence="1">
        <name>Zn(2+)</name>
        <dbReference type="ChEBI" id="CHEBI:29105"/>
    </cofactor>
</comment>
<dbReference type="Proteomes" id="UP000292704">
    <property type="component" value="Unassembled WGS sequence"/>
</dbReference>
<evidence type="ECO:0000256" key="1">
    <source>
        <dbReference type="ARBA" id="ARBA00001947"/>
    </source>
</evidence>
<feature type="compositionally biased region" description="Basic and acidic residues" evidence="5">
    <location>
        <begin position="160"/>
        <end position="174"/>
    </location>
</feature>
<dbReference type="AlphaFoldDB" id="A0A482Y5X8"/>
<feature type="domain" description="Metallo-beta-lactamase" evidence="6">
    <location>
        <begin position="14"/>
        <end position="169"/>
    </location>
</feature>
<dbReference type="OrthoDB" id="197151at2157"/>
<evidence type="ECO:0000256" key="3">
    <source>
        <dbReference type="ARBA" id="ARBA00022801"/>
    </source>
</evidence>
<evidence type="ECO:0000256" key="2">
    <source>
        <dbReference type="ARBA" id="ARBA00022723"/>
    </source>
</evidence>